<accession>A0A919P9M7</accession>
<dbReference type="InterPro" id="IPR004381">
    <property type="entry name" value="Glycerate_kinase"/>
</dbReference>
<sequence length="377" mass="36302">MTVVVAPDKFKGSATADEVARHLAAGIRAAAPGTEVVEVPVADGGEGTVDAALRQGFRAVPVRVRGPLGAPVDAVVAVREGTAVVELAQASGLALVEGAPDPLAATTYGTGQLVAAALDAGCRTVVLGLGGSASTDGGAGLLQALGATLLDAGGAPVPAGEGHPLVVHGLDLAGLDPRLRAVDVVVATDVDNPLLGPRGAAPVFAPQKGADPGQVGVLAEALGRWADLLGAAAGAVPGAGVVPGANATPGAGAAGGVGFAALAALGARVRPGVDVVLELVGLADALTGARLVVTGEGSLDEQSAGGKAPVGVARAAVAAGVPVVAVAGRVALGPDRLRALGFRAAYALADLEPDPARSMAGAPRLLREVGRRIGATL</sequence>
<dbReference type="PIRSF" id="PIRSF006078">
    <property type="entry name" value="GlxK"/>
    <property type="match status" value="1"/>
</dbReference>
<dbReference type="GO" id="GO:0031388">
    <property type="term" value="P:organic acid phosphorylation"/>
    <property type="evidence" value="ECO:0007669"/>
    <property type="project" value="UniProtKB-UniRule"/>
</dbReference>
<proteinExistence type="inferred from homology"/>
<dbReference type="InterPro" id="IPR018193">
    <property type="entry name" value="Glyc_kinase_flavodox-like_fold"/>
</dbReference>
<evidence type="ECO:0000256" key="2">
    <source>
        <dbReference type="ARBA" id="ARBA00022679"/>
    </source>
</evidence>
<dbReference type="PANTHER" id="PTHR21599">
    <property type="entry name" value="GLYCERATE KINASE"/>
    <property type="match status" value="1"/>
</dbReference>
<dbReference type="SUPFAM" id="SSF110738">
    <property type="entry name" value="Glycerate kinase I"/>
    <property type="match status" value="1"/>
</dbReference>
<keyword evidence="2 4" id="KW-0808">Transferase</keyword>
<evidence type="ECO:0000313" key="5">
    <source>
        <dbReference type="EMBL" id="GIG35540.1"/>
    </source>
</evidence>
<dbReference type="RefSeq" id="WP_203667590.1">
    <property type="nucleotide sequence ID" value="NZ_BONO01000005.1"/>
</dbReference>
<dbReference type="InterPro" id="IPR018197">
    <property type="entry name" value="Glycerate_kinase_RE-like"/>
</dbReference>
<dbReference type="Pfam" id="PF02595">
    <property type="entry name" value="Gly_kinase"/>
    <property type="match status" value="1"/>
</dbReference>
<name>A0A919P9M7_9CELL</name>
<evidence type="ECO:0000313" key="6">
    <source>
        <dbReference type="Proteomes" id="UP000642125"/>
    </source>
</evidence>
<dbReference type="Proteomes" id="UP000642125">
    <property type="component" value="Unassembled WGS sequence"/>
</dbReference>
<keyword evidence="6" id="KW-1185">Reference proteome</keyword>
<dbReference type="Gene3D" id="3.90.1510.10">
    <property type="entry name" value="Glycerate kinase, domain 2"/>
    <property type="match status" value="1"/>
</dbReference>
<evidence type="ECO:0000256" key="1">
    <source>
        <dbReference type="ARBA" id="ARBA00006284"/>
    </source>
</evidence>
<evidence type="ECO:0000256" key="3">
    <source>
        <dbReference type="ARBA" id="ARBA00022777"/>
    </source>
</evidence>
<organism evidence="5 6">
    <name type="scientific">Cellulomonas pakistanensis</name>
    <dbReference type="NCBI Taxonomy" id="992287"/>
    <lineage>
        <taxon>Bacteria</taxon>
        <taxon>Bacillati</taxon>
        <taxon>Actinomycetota</taxon>
        <taxon>Actinomycetes</taxon>
        <taxon>Micrococcales</taxon>
        <taxon>Cellulomonadaceae</taxon>
        <taxon>Cellulomonas</taxon>
    </lineage>
</organism>
<evidence type="ECO:0000256" key="4">
    <source>
        <dbReference type="PIRNR" id="PIRNR006078"/>
    </source>
</evidence>
<dbReference type="GO" id="GO:0008887">
    <property type="term" value="F:glycerate kinase activity"/>
    <property type="evidence" value="ECO:0007669"/>
    <property type="project" value="UniProtKB-UniRule"/>
</dbReference>
<protein>
    <submittedName>
        <fullName evidence="5">Glycerate kinase</fullName>
    </submittedName>
</protein>
<gene>
    <name evidence="5" type="primary">glxK</name>
    <name evidence="5" type="ORF">Cpa01nite_09210</name>
</gene>
<keyword evidence="3 4" id="KW-0418">Kinase</keyword>
<comment type="similarity">
    <text evidence="1 4">Belongs to the glycerate kinase type-1 family.</text>
</comment>
<dbReference type="PANTHER" id="PTHR21599:SF0">
    <property type="entry name" value="GLYCERATE KINASE"/>
    <property type="match status" value="1"/>
</dbReference>
<dbReference type="Gene3D" id="3.40.50.10350">
    <property type="entry name" value="Glycerate kinase, domain 1"/>
    <property type="match status" value="1"/>
</dbReference>
<reference evidence="5" key="1">
    <citation type="submission" date="2021-01" db="EMBL/GenBank/DDBJ databases">
        <title>Whole genome shotgun sequence of Cellulomonas pakistanensis NBRC 110800.</title>
        <authorList>
            <person name="Komaki H."/>
            <person name="Tamura T."/>
        </authorList>
    </citation>
    <scope>NUCLEOTIDE SEQUENCE</scope>
    <source>
        <strain evidence="5">NBRC 110800</strain>
    </source>
</reference>
<dbReference type="EMBL" id="BONO01000005">
    <property type="protein sequence ID" value="GIG35540.1"/>
    <property type="molecule type" value="Genomic_DNA"/>
</dbReference>
<dbReference type="AlphaFoldDB" id="A0A919P9M7"/>
<comment type="caution">
    <text evidence="5">The sequence shown here is derived from an EMBL/GenBank/DDBJ whole genome shotgun (WGS) entry which is preliminary data.</text>
</comment>
<dbReference type="NCBIfam" id="TIGR00045">
    <property type="entry name" value="glycerate kinase"/>
    <property type="match status" value="1"/>
</dbReference>
<dbReference type="InterPro" id="IPR036129">
    <property type="entry name" value="Glycerate_kinase_sf"/>
</dbReference>